<dbReference type="RefSeq" id="WP_218948942.1">
    <property type="nucleotide sequence ID" value="NZ_CADIKR010000010.1"/>
</dbReference>
<evidence type="ECO:0000313" key="2">
    <source>
        <dbReference type="Proteomes" id="UP000507140"/>
    </source>
</evidence>
<protein>
    <recommendedName>
        <fullName evidence="3">HTH cro/C1-type domain-containing protein</fullName>
    </recommendedName>
</protein>
<dbReference type="Proteomes" id="UP000507140">
    <property type="component" value="Unassembled WGS sequence"/>
</dbReference>
<sequence>MNKATPPTSFKTFYLALSAHERDRFAKRAGTTVAYIETHLLYARKVPRKGTMEGLWAASQEFGAPFGRGDLLRFFYDAPATQQEVAHA</sequence>
<name>A0ABM8LM20_9BURK</name>
<proteinExistence type="predicted"/>
<comment type="caution">
    <text evidence="1">The sequence shown here is derived from an EMBL/GenBank/DDBJ whole genome shotgun (WGS) entry which is preliminary data.</text>
</comment>
<dbReference type="EMBL" id="CADIKR010000010">
    <property type="protein sequence ID" value="CAB3922149.1"/>
    <property type="molecule type" value="Genomic_DNA"/>
</dbReference>
<gene>
    <name evidence="1" type="ORF">LMG3415_05640</name>
</gene>
<keyword evidence="2" id="KW-1185">Reference proteome</keyword>
<evidence type="ECO:0008006" key="3">
    <source>
        <dbReference type="Google" id="ProtNLM"/>
    </source>
</evidence>
<evidence type="ECO:0000313" key="1">
    <source>
        <dbReference type="EMBL" id="CAB3922149.1"/>
    </source>
</evidence>
<reference evidence="1 2" key="1">
    <citation type="submission" date="2020-04" db="EMBL/GenBank/DDBJ databases">
        <authorList>
            <person name="De Canck E."/>
        </authorList>
    </citation>
    <scope>NUCLEOTIDE SEQUENCE [LARGE SCALE GENOMIC DNA]</scope>
    <source>
        <strain evidence="1 2">LMG 3415</strain>
    </source>
</reference>
<organism evidence="1 2">
    <name type="scientific">Achromobacter mucicolens</name>
    <dbReference type="NCBI Taxonomy" id="1389922"/>
    <lineage>
        <taxon>Bacteria</taxon>
        <taxon>Pseudomonadati</taxon>
        <taxon>Pseudomonadota</taxon>
        <taxon>Betaproteobacteria</taxon>
        <taxon>Burkholderiales</taxon>
        <taxon>Alcaligenaceae</taxon>
        <taxon>Achromobacter</taxon>
    </lineage>
</organism>
<accession>A0ABM8LM20</accession>